<name>A0A9W7W5Q3_9PEZI</name>
<protein>
    <submittedName>
        <fullName evidence="1">Uncharacterized protein</fullName>
    </submittedName>
</protein>
<reference evidence="1 2" key="2">
    <citation type="journal article" date="2021" name="Curr. Genet.">
        <title>Genetic response to nitrogen starvation in the aggressive Eucalyptus foliar pathogen Teratosphaeria destructans.</title>
        <authorList>
            <person name="Havenga M."/>
            <person name="Wingfield B.D."/>
            <person name="Wingfield M.J."/>
            <person name="Dreyer L.L."/>
            <person name="Roets F."/>
            <person name="Aylward J."/>
        </authorList>
    </citation>
    <scope>NUCLEOTIDE SEQUENCE [LARGE SCALE GENOMIC DNA]</scope>
    <source>
        <strain evidence="1">CMW44962</strain>
    </source>
</reference>
<evidence type="ECO:0000313" key="1">
    <source>
        <dbReference type="EMBL" id="KAH9841245.1"/>
    </source>
</evidence>
<dbReference type="AlphaFoldDB" id="A0A9W7W5Q3"/>
<sequence>MATSYRAGVGDAWIGASTGLWVEKLNDHTMPRCLDHSNVVVEHWTPRSRWPLVLSTQAMWISGTDRIRSLWISKLSNDEVSHEGRHGHASAVDTAE</sequence>
<reference evidence="1 2" key="1">
    <citation type="journal article" date="2018" name="IMA Fungus">
        <title>IMA Genome-F 10: Nine draft genome sequences of Claviceps purpurea s.lat., including C. arundinis, C. humidiphila, and C. cf. spartinae, pseudomolecules for the pitch canker pathogen Fusarium circinatum, draft genome of Davidsoniella eucalypti, Grosmannia galeiformis, Quambalaria eucalypti, and Teratosphaeria destructans.</title>
        <authorList>
            <person name="Wingfield B.D."/>
            <person name="Liu M."/>
            <person name="Nguyen H.D."/>
            <person name="Lane F.A."/>
            <person name="Morgan S.W."/>
            <person name="De Vos L."/>
            <person name="Wilken P.M."/>
            <person name="Duong T.A."/>
            <person name="Aylward J."/>
            <person name="Coetzee M.P."/>
            <person name="Dadej K."/>
            <person name="De Beer Z.W."/>
            <person name="Findlay W."/>
            <person name="Havenga M."/>
            <person name="Kolarik M."/>
            <person name="Menzies J.G."/>
            <person name="Naidoo K."/>
            <person name="Pochopski O."/>
            <person name="Shoukouhi P."/>
            <person name="Santana Q.C."/>
            <person name="Seifert K.A."/>
            <person name="Soal N."/>
            <person name="Steenkamp E.T."/>
            <person name="Tatham C.T."/>
            <person name="van der Nest M.A."/>
            <person name="Wingfield M.J."/>
        </authorList>
    </citation>
    <scope>NUCLEOTIDE SEQUENCE [LARGE SCALE GENOMIC DNA]</scope>
    <source>
        <strain evidence="1">CMW44962</strain>
    </source>
</reference>
<dbReference type="Proteomes" id="UP001138500">
    <property type="component" value="Unassembled WGS sequence"/>
</dbReference>
<accession>A0A9W7W5Q3</accession>
<dbReference type="EMBL" id="RIBY02000513">
    <property type="protein sequence ID" value="KAH9841245.1"/>
    <property type="molecule type" value="Genomic_DNA"/>
</dbReference>
<comment type="caution">
    <text evidence="1">The sequence shown here is derived from an EMBL/GenBank/DDBJ whole genome shotgun (WGS) entry which is preliminary data.</text>
</comment>
<evidence type="ECO:0000313" key="2">
    <source>
        <dbReference type="Proteomes" id="UP001138500"/>
    </source>
</evidence>
<keyword evidence="2" id="KW-1185">Reference proteome</keyword>
<proteinExistence type="predicted"/>
<organism evidence="1 2">
    <name type="scientific">Teratosphaeria destructans</name>
    <dbReference type="NCBI Taxonomy" id="418781"/>
    <lineage>
        <taxon>Eukaryota</taxon>
        <taxon>Fungi</taxon>
        <taxon>Dikarya</taxon>
        <taxon>Ascomycota</taxon>
        <taxon>Pezizomycotina</taxon>
        <taxon>Dothideomycetes</taxon>
        <taxon>Dothideomycetidae</taxon>
        <taxon>Mycosphaerellales</taxon>
        <taxon>Teratosphaeriaceae</taxon>
        <taxon>Teratosphaeria</taxon>
    </lineage>
</organism>
<gene>
    <name evidence="1" type="ORF">Tdes44962_MAKER07802</name>
</gene>